<feature type="compositionally biased region" description="Polar residues" evidence="1">
    <location>
        <begin position="209"/>
        <end position="219"/>
    </location>
</feature>
<organism evidence="2 3">
    <name type="scientific">Coccomyxa viridis</name>
    <dbReference type="NCBI Taxonomy" id="1274662"/>
    <lineage>
        <taxon>Eukaryota</taxon>
        <taxon>Viridiplantae</taxon>
        <taxon>Chlorophyta</taxon>
        <taxon>core chlorophytes</taxon>
        <taxon>Trebouxiophyceae</taxon>
        <taxon>Trebouxiophyceae incertae sedis</taxon>
        <taxon>Coccomyxaceae</taxon>
        <taxon>Coccomyxa</taxon>
    </lineage>
</organism>
<name>A0AAV1ILQ5_9CHLO</name>
<reference evidence="2 3" key="1">
    <citation type="submission" date="2023-10" db="EMBL/GenBank/DDBJ databases">
        <authorList>
            <person name="Maclean D."/>
            <person name="Macfadyen A."/>
        </authorList>
    </citation>
    <scope>NUCLEOTIDE SEQUENCE [LARGE SCALE GENOMIC DNA]</scope>
</reference>
<proteinExistence type="predicted"/>
<accession>A0AAV1ILQ5</accession>
<sequence length="219" mass="22908">MRLSPGFTCTSLMGPTCLYAEKQQGNRASSGNLTMWIHIATDLLVPDPSDKSAHANEALPDHLQEGTVPLQPKAGQHQLKTMNSHSKSADAHGCEQLLTVVDAARQTVSPTQLGAAAAEEPASECAAADSQGGNGIMAQYLAASQDQLRAVHGRSDPVGKHWQRIGASSGGKLDDVVYVRVGKGGSVQSVYDGSFNGSMDPGGEGETQGVCQSNEKTHE</sequence>
<dbReference type="Proteomes" id="UP001314263">
    <property type="component" value="Unassembled WGS sequence"/>
</dbReference>
<keyword evidence="3" id="KW-1185">Reference proteome</keyword>
<evidence type="ECO:0000313" key="2">
    <source>
        <dbReference type="EMBL" id="CAK0786980.1"/>
    </source>
</evidence>
<dbReference type="EMBL" id="CAUYUE010000016">
    <property type="protein sequence ID" value="CAK0786980.1"/>
    <property type="molecule type" value="Genomic_DNA"/>
</dbReference>
<evidence type="ECO:0000313" key="3">
    <source>
        <dbReference type="Proteomes" id="UP001314263"/>
    </source>
</evidence>
<protein>
    <submittedName>
        <fullName evidence="2">Uncharacterized protein</fullName>
    </submittedName>
</protein>
<comment type="caution">
    <text evidence="2">The sequence shown here is derived from an EMBL/GenBank/DDBJ whole genome shotgun (WGS) entry which is preliminary data.</text>
</comment>
<evidence type="ECO:0000256" key="1">
    <source>
        <dbReference type="SAM" id="MobiDB-lite"/>
    </source>
</evidence>
<gene>
    <name evidence="2" type="ORF">CVIRNUC_010196</name>
</gene>
<feature type="region of interest" description="Disordered" evidence="1">
    <location>
        <begin position="193"/>
        <end position="219"/>
    </location>
</feature>
<feature type="region of interest" description="Disordered" evidence="1">
    <location>
        <begin position="67"/>
        <end position="88"/>
    </location>
</feature>
<dbReference type="AlphaFoldDB" id="A0AAV1ILQ5"/>